<keyword evidence="3" id="KW-0804">Transcription</keyword>
<dbReference type="InterPro" id="IPR023772">
    <property type="entry name" value="DNA-bd_HTH_TetR-type_CS"/>
</dbReference>
<evidence type="ECO:0000256" key="3">
    <source>
        <dbReference type="ARBA" id="ARBA00023163"/>
    </source>
</evidence>
<evidence type="ECO:0000256" key="4">
    <source>
        <dbReference type="PROSITE-ProRule" id="PRU00335"/>
    </source>
</evidence>
<keyword evidence="1" id="KW-0805">Transcription regulation</keyword>
<dbReference type="OrthoDB" id="9814703at2"/>
<evidence type="ECO:0000313" key="7">
    <source>
        <dbReference type="Proteomes" id="UP000030147"/>
    </source>
</evidence>
<feature type="DNA-binding region" description="H-T-H motif" evidence="4">
    <location>
        <begin position="34"/>
        <end position="53"/>
    </location>
</feature>
<dbReference type="eggNOG" id="COG1309">
    <property type="taxonomic scope" value="Bacteria"/>
</dbReference>
<dbReference type="Proteomes" id="UP000030147">
    <property type="component" value="Unassembled WGS sequence"/>
</dbReference>
<name>A0A0A2TFN5_9BACI</name>
<dbReference type="RefSeq" id="WP_036817983.1">
    <property type="nucleotide sequence ID" value="NZ_AVBF01000015.1"/>
</dbReference>
<organism evidence="6 7">
    <name type="scientific">Pontibacillus yanchengensis Y32</name>
    <dbReference type="NCBI Taxonomy" id="1385514"/>
    <lineage>
        <taxon>Bacteria</taxon>
        <taxon>Bacillati</taxon>
        <taxon>Bacillota</taxon>
        <taxon>Bacilli</taxon>
        <taxon>Bacillales</taxon>
        <taxon>Bacillaceae</taxon>
        <taxon>Pontibacillus</taxon>
    </lineage>
</organism>
<dbReference type="Pfam" id="PF17922">
    <property type="entry name" value="TetR_C_17"/>
    <property type="match status" value="1"/>
</dbReference>
<dbReference type="PROSITE" id="PS01081">
    <property type="entry name" value="HTH_TETR_1"/>
    <property type="match status" value="1"/>
</dbReference>
<dbReference type="AlphaFoldDB" id="A0A0A2TFN5"/>
<proteinExistence type="predicted"/>
<evidence type="ECO:0000256" key="2">
    <source>
        <dbReference type="ARBA" id="ARBA00023125"/>
    </source>
</evidence>
<dbReference type="PANTHER" id="PTHR47506">
    <property type="entry name" value="TRANSCRIPTIONAL REGULATORY PROTEIN"/>
    <property type="match status" value="1"/>
</dbReference>
<accession>A0A0A2TFN5</accession>
<dbReference type="Pfam" id="PF00440">
    <property type="entry name" value="TetR_N"/>
    <property type="match status" value="1"/>
</dbReference>
<evidence type="ECO:0000313" key="6">
    <source>
        <dbReference type="EMBL" id="KGP73253.1"/>
    </source>
</evidence>
<sequence length="207" mass="23960">MSPKVSKQHKEQRRANILEAAKDVFIEHGYEKATMKHILEAANVSRGGLYQYFKNKEDVYEALLEESINESMHHTLDQLDEEVSSYWDLLLTRIFGKGQQPDDEMDPMAPSNLEFFITGRNDQRRREYGKTRYYTGLKIYKSIIEKGQENGEFSKKFDSDILARSIISFIDGLALDYSILPPEDVKLKEQSIMFVDYLKMALGVDQG</sequence>
<keyword evidence="2 4" id="KW-0238">DNA-binding</keyword>
<dbReference type="Gene3D" id="1.10.357.10">
    <property type="entry name" value="Tetracycline Repressor, domain 2"/>
    <property type="match status" value="1"/>
</dbReference>
<protein>
    <submittedName>
        <fullName evidence="6">TetR family transcriptional regulator</fullName>
    </submittedName>
</protein>
<dbReference type="Gene3D" id="1.10.10.60">
    <property type="entry name" value="Homeodomain-like"/>
    <property type="match status" value="1"/>
</dbReference>
<dbReference type="PRINTS" id="PR00455">
    <property type="entry name" value="HTHTETR"/>
</dbReference>
<dbReference type="InterPro" id="IPR036271">
    <property type="entry name" value="Tet_transcr_reg_TetR-rel_C_sf"/>
</dbReference>
<dbReference type="InterPro" id="IPR009057">
    <property type="entry name" value="Homeodomain-like_sf"/>
</dbReference>
<dbReference type="InterPro" id="IPR001647">
    <property type="entry name" value="HTH_TetR"/>
</dbReference>
<reference evidence="6 7" key="1">
    <citation type="journal article" date="2015" name="Stand. Genomic Sci.">
        <title>High quality draft genome sequence of the moderately halophilic bacterium Pontibacillus yanchengensis Y32(T) and comparison among Pontibacillus genomes.</title>
        <authorList>
            <person name="Huang J."/>
            <person name="Qiao Z.X."/>
            <person name="Tang J.W."/>
            <person name="Wang G."/>
        </authorList>
    </citation>
    <scope>NUCLEOTIDE SEQUENCE [LARGE SCALE GENOMIC DNA]</scope>
    <source>
        <strain evidence="6 7">Y32</strain>
    </source>
</reference>
<gene>
    <name evidence="6" type="ORF">N782_06430</name>
</gene>
<dbReference type="PROSITE" id="PS50977">
    <property type="entry name" value="HTH_TETR_2"/>
    <property type="match status" value="1"/>
</dbReference>
<dbReference type="GO" id="GO:0003677">
    <property type="term" value="F:DNA binding"/>
    <property type="evidence" value="ECO:0007669"/>
    <property type="project" value="UniProtKB-UniRule"/>
</dbReference>
<evidence type="ECO:0000256" key="1">
    <source>
        <dbReference type="ARBA" id="ARBA00023015"/>
    </source>
</evidence>
<feature type="domain" description="HTH tetR-type" evidence="5">
    <location>
        <begin position="11"/>
        <end position="71"/>
    </location>
</feature>
<dbReference type="SUPFAM" id="SSF46689">
    <property type="entry name" value="Homeodomain-like"/>
    <property type="match status" value="1"/>
</dbReference>
<dbReference type="InterPro" id="IPR041612">
    <property type="entry name" value="YfiR_C"/>
</dbReference>
<comment type="caution">
    <text evidence="6">The sequence shown here is derived from an EMBL/GenBank/DDBJ whole genome shotgun (WGS) entry which is preliminary data.</text>
</comment>
<keyword evidence="7" id="KW-1185">Reference proteome</keyword>
<dbReference type="STRING" id="1385514.N782_06430"/>
<evidence type="ECO:0000259" key="5">
    <source>
        <dbReference type="PROSITE" id="PS50977"/>
    </source>
</evidence>
<dbReference type="SUPFAM" id="SSF48498">
    <property type="entry name" value="Tetracyclin repressor-like, C-terminal domain"/>
    <property type="match status" value="1"/>
</dbReference>
<dbReference type="EMBL" id="AVBF01000015">
    <property type="protein sequence ID" value="KGP73253.1"/>
    <property type="molecule type" value="Genomic_DNA"/>
</dbReference>
<dbReference type="PANTHER" id="PTHR47506:SF6">
    <property type="entry name" value="HTH-TYPE TRANSCRIPTIONAL REPRESSOR NEMR"/>
    <property type="match status" value="1"/>
</dbReference>